<dbReference type="Pfam" id="PF03098">
    <property type="entry name" value="An_peroxidase"/>
    <property type="match status" value="1"/>
</dbReference>
<dbReference type="PROSITE" id="PS50292">
    <property type="entry name" value="PEROXIDASE_3"/>
    <property type="match status" value="1"/>
</dbReference>
<dbReference type="EMBL" id="FRDM01000021">
    <property type="protein sequence ID" value="SHN83568.1"/>
    <property type="molecule type" value="Genomic_DNA"/>
</dbReference>
<dbReference type="InterPro" id="IPR019791">
    <property type="entry name" value="Haem_peroxidase_animal"/>
</dbReference>
<evidence type="ECO:0000256" key="14">
    <source>
        <dbReference type="SAM" id="MobiDB-lite"/>
    </source>
</evidence>
<evidence type="ECO:0000256" key="5">
    <source>
        <dbReference type="ARBA" id="ARBA00022723"/>
    </source>
</evidence>
<sequence length="633" mass="70498">MTRTSTTEPPGSRIVGDGPPRTTAQPGAVTSGNGYRPGLPWRLYRAAAWALDRVFGWDRLPVPLGLAVLAGLRDALRRHNLHDTGALPTTRSPAVPPFDPRVLTSRTVDGSYNDLAVPSAGMAGSRFGRNVPLVAAGRPAPAEVVEPSPREVSRQLMTRNELIPATSVNALVAPWLQWMIRDWFSHGKSPTADPWRVELADDDPWPERPMLIMRTPEDPTRPDTSSPRTSVNACTHWWDASQIYGVTAEQQREARTFEGGKLRVEADGMLPTPRSDHPTLEEPGFWLGLVPLQTLFTREHNAVCDMLADEFPAWGDEELFQRARLVVAALTAKIHTAEWTPAVISHPTTAAALRANWWGLAGERLSTALGRLSDSELVSGIPGSPTRDHGVPYSLTEEFTAVYRMHPLMPDLFDLRSHEDDRRYRAEPYSLRELAGPRSLALLDTVPVADLLYSFGTEHPGVVTLHNFPRSLQEFVRPDGKVMDLAAVDILRHRELGVPRYCEFRRLLRLRAPAGFEELTGDPDLARQMSQLYGGDVEKVDLMVGLFAERLPEGFAFSDTAFRIFILMASRRLNSDRFLAGDFTPAVYTVPGMRWLADNTMASVILRHYPQLRPAMRSVSNAFLPWQRPGVRS</sequence>
<proteinExistence type="predicted"/>
<keyword evidence="5" id="KW-0479">Metal-binding</keyword>
<keyword evidence="11" id="KW-0408">Iron</keyword>
<dbReference type="GO" id="GO:0046872">
    <property type="term" value="F:metal ion binding"/>
    <property type="evidence" value="ECO:0007669"/>
    <property type="project" value="UniProtKB-KW"/>
</dbReference>
<keyword evidence="2" id="KW-0444">Lipid biosynthesis</keyword>
<evidence type="ECO:0000256" key="11">
    <source>
        <dbReference type="ARBA" id="ARBA00023004"/>
    </source>
</evidence>
<evidence type="ECO:0000313" key="16">
    <source>
        <dbReference type="Proteomes" id="UP000184428"/>
    </source>
</evidence>
<dbReference type="GO" id="GO:0006952">
    <property type="term" value="P:defense response"/>
    <property type="evidence" value="ECO:0007669"/>
    <property type="project" value="UniProtKB-KW"/>
</dbReference>
<dbReference type="PANTHER" id="PTHR11903">
    <property type="entry name" value="PROSTAGLANDIN G/H SYNTHASE"/>
    <property type="match status" value="1"/>
</dbReference>
<dbReference type="PRINTS" id="PR00457">
    <property type="entry name" value="ANPEROXIDASE"/>
</dbReference>
<reference evidence="15 16" key="1">
    <citation type="submission" date="2016-12" db="EMBL/GenBank/DDBJ databases">
        <authorList>
            <person name="Song W.-J."/>
            <person name="Kurnit D.M."/>
        </authorList>
    </citation>
    <scope>NUCLEOTIDE SEQUENCE [LARGE SCALE GENOMIC DNA]</scope>
    <source>
        <strain evidence="15 16">DSM 43162</strain>
    </source>
</reference>
<dbReference type="Proteomes" id="UP000184428">
    <property type="component" value="Unassembled WGS sequence"/>
</dbReference>
<organism evidence="15 16">
    <name type="scientific">Geodermatophilus obscurus</name>
    <dbReference type="NCBI Taxonomy" id="1861"/>
    <lineage>
        <taxon>Bacteria</taxon>
        <taxon>Bacillati</taxon>
        <taxon>Actinomycetota</taxon>
        <taxon>Actinomycetes</taxon>
        <taxon>Geodermatophilales</taxon>
        <taxon>Geodermatophilaceae</taxon>
        <taxon>Geodermatophilus</taxon>
    </lineage>
</organism>
<dbReference type="SUPFAM" id="SSF48113">
    <property type="entry name" value="Heme-dependent peroxidases"/>
    <property type="match status" value="1"/>
</dbReference>
<dbReference type="PANTHER" id="PTHR11903:SF11">
    <property type="entry name" value="ALPHA-DIOXYGENASE 1"/>
    <property type="match status" value="1"/>
</dbReference>
<dbReference type="GO" id="GO:0006633">
    <property type="term" value="P:fatty acid biosynthetic process"/>
    <property type="evidence" value="ECO:0007669"/>
    <property type="project" value="UniProtKB-KW"/>
</dbReference>
<feature type="region of interest" description="Disordered" evidence="14">
    <location>
        <begin position="206"/>
        <end position="231"/>
    </location>
</feature>
<gene>
    <name evidence="15" type="ORF">SAMN05660350_03441</name>
</gene>
<dbReference type="InterPro" id="IPR034815">
    <property type="entry name" value="A_dioxygenase"/>
</dbReference>
<evidence type="ECO:0000256" key="3">
    <source>
        <dbReference type="ARBA" id="ARBA00022559"/>
    </source>
</evidence>
<keyword evidence="12" id="KW-0443">Lipid metabolism</keyword>
<dbReference type="GO" id="GO:0020037">
    <property type="term" value="F:heme binding"/>
    <property type="evidence" value="ECO:0007669"/>
    <property type="project" value="InterPro"/>
</dbReference>
<dbReference type="GO" id="GO:0031408">
    <property type="term" value="P:oxylipin biosynthetic process"/>
    <property type="evidence" value="ECO:0007669"/>
    <property type="project" value="UniProtKB-KW"/>
</dbReference>
<keyword evidence="4" id="KW-0349">Heme</keyword>
<keyword evidence="8" id="KW-0276">Fatty acid metabolism</keyword>
<evidence type="ECO:0000256" key="4">
    <source>
        <dbReference type="ARBA" id="ARBA00022617"/>
    </source>
</evidence>
<name>A0A1M7UKT5_9ACTN</name>
<dbReference type="InterPro" id="IPR037120">
    <property type="entry name" value="Haem_peroxidase_sf_animal"/>
</dbReference>
<evidence type="ECO:0000256" key="12">
    <source>
        <dbReference type="ARBA" id="ARBA00023098"/>
    </source>
</evidence>
<evidence type="ECO:0000313" key="15">
    <source>
        <dbReference type="EMBL" id="SHN83568.1"/>
    </source>
</evidence>
<evidence type="ECO:0000256" key="1">
    <source>
        <dbReference type="ARBA" id="ARBA00001913"/>
    </source>
</evidence>
<evidence type="ECO:0000256" key="2">
    <source>
        <dbReference type="ARBA" id="ARBA00022516"/>
    </source>
</evidence>
<dbReference type="GO" id="GO:0016702">
    <property type="term" value="F:oxidoreductase activity, acting on single donors with incorporation of molecular oxygen, incorporation of two atoms of oxygen"/>
    <property type="evidence" value="ECO:0007669"/>
    <property type="project" value="TreeGrafter"/>
</dbReference>
<keyword evidence="7" id="KW-0611">Plant defense</keyword>
<keyword evidence="13" id="KW-0275">Fatty acid biosynthesis</keyword>
<comment type="cofactor">
    <cofactor evidence="1">
        <name>Ca(2+)</name>
        <dbReference type="ChEBI" id="CHEBI:29108"/>
    </cofactor>
</comment>
<feature type="compositionally biased region" description="Polar residues" evidence="14">
    <location>
        <begin position="222"/>
        <end position="231"/>
    </location>
</feature>
<evidence type="ECO:0000256" key="8">
    <source>
        <dbReference type="ARBA" id="ARBA00022832"/>
    </source>
</evidence>
<dbReference type="InterPro" id="IPR010255">
    <property type="entry name" value="Haem_peroxidase_sf"/>
</dbReference>
<dbReference type="InterPro" id="IPR050783">
    <property type="entry name" value="Oxylipin_biosynth_metab"/>
</dbReference>
<evidence type="ECO:0000256" key="13">
    <source>
        <dbReference type="ARBA" id="ARBA00023160"/>
    </source>
</evidence>
<evidence type="ECO:0000256" key="7">
    <source>
        <dbReference type="ARBA" id="ARBA00022821"/>
    </source>
</evidence>
<feature type="region of interest" description="Disordered" evidence="14">
    <location>
        <begin position="1"/>
        <end position="32"/>
    </location>
</feature>
<keyword evidence="9" id="KW-0223">Dioxygenase</keyword>
<keyword evidence="10" id="KW-0560">Oxidoreductase</keyword>
<dbReference type="RefSeq" id="WP_208983428.1">
    <property type="nucleotide sequence ID" value="NZ_FRDM01000021.1"/>
</dbReference>
<accession>A0A1M7UKT5</accession>
<dbReference type="AlphaFoldDB" id="A0A1M7UKT5"/>
<keyword evidence="6" id="KW-0925">Oxylipin biosynthesis</keyword>
<keyword evidence="3 15" id="KW-0575">Peroxidase</keyword>
<protein>
    <submittedName>
        <fullName evidence="15">Animal haem peroxidase</fullName>
    </submittedName>
</protein>
<feature type="compositionally biased region" description="Polar residues" evidence="14">
    <location>
        <begin position="22"/>
        <end position="32"/>
    </location>
</feature>
<evidence type="ECO:0000256" key="9">
    <source>
        <dbReference type="ARBA" id="ARBA00022964"/>
    </source>
</evidence>
<evidence type="ECO:0000256" key="10">
    <source>
        <dbReference type="ARBA" id="ARBA00023002"/>
    </source>
</evidence>
<evidence type="ECO:0000256" key="6">
    <source>
        <dbReference type="ARBA" id="ARBA00022767"/>
    </source>
</evidence>
<dbReference type="GO" id="GO:0006979">
    <property type="term" value="P:response to oxidative stress"/>
    <property type="evidence" value="ECO:0007669"/>
    <property type="project" value="InterPro"/>
</dbReference>
<dbReference type="CDD" id="cd09818">
    <property type="entry name" value="PIOX_like"/>
    <property type="match status" value="1"/>
</dbReference>
<dbReference type="Gene3D" id="1.10.640.10">
    <property type="entry name" value="Haem peroxidase domain superfamily, animal type"/>
    <property type="match status" value="1"/>
</dbReference>
<dbReference type="GO" id="GO:0004601">
    <property type="term" value="F:peroxidase activity"/>
    <property type="evidence" value="ECO:0007669"/>
    <property type="project" value="UniProtKB-KW"/>
</dbReference>